<feature type="domain" description="MoxR-vWA-beta-propeller ternary system" evidence="3">
    <location>
        <begin position="3"/>
        <end position="169"/>
    </location>
</feature>
<organism evidence="4 5">
    <name type="scientific">Chitinophaga silvisoli</name>
    <dbReference type="NCBI Taxonomy" id="2291814"/>
    <lineage>
        <taxon>Bacteria</taxon>
        <taxon>Pseudomonadati</taxon>
        <taxon>Bacteroidota</taxon>
        <taxon>Chitinophagia</taxon>
        <taxon>Chitinophagales</taxon>
        <taxon>Chitinophagaceae</taxon>
        <taxon>Chitinophaga</taxon>
    </lineage>
</organism>
<dbReference type="Proteomes" id="UP000261174">
    <property type="component" value="Unassembled WGS sequence"/>
</dbReference>
<evidence type="ECO:0000256" key="2">
    <source>
        <dbReference type="SAM" id="Phobius"/>
    </source>
</evidence>
<reference evidence="4 5" key="1">
    <citation type="submission" date="2018-08" db="EMBL/GenBank/DDBJ databases">
        <title>Chitinophaga sp. K20C18050901, a novel bacterium isolated from forest soil.</title>
        <authorList>
            <person name="Wang C."/>
        </authorList>
    </citation>
    <scope>NUCLEOTIDE SEQUENCE [LARGE SCALE GENOMIC DNA]</scope>
    <source>
        <strain evidence="4 5">K20C18050901</strain>
    </source>
</reference>
<comment type="caution">
    <text evidence="4">The sequence shown here is derived from an EMBL/GenBank/DDBJ whole genome shotgun (WGS) entry which is preliminary data.</text>
</comment>
<dbReference type="AlphaFoldDB" id="A0A3E1NS05"/>
<dbReference type="InterPro" id="IPR045551">
    <property type="entry name" value="bpX3"/>
</dbReference>
<dbReference type="SUPFAM" id="SSF48452">
    <property type="entry name" value="TPR-like"/>
    <property type="match status" value="1"/>
</dbReference>
<name>A0A3E1NS05_9BACT</name>
<dbReference type="OrthoDB" id="1235043at2"/>
<evidence type="ECO:0000259" key="3">
    <source>
        <dbReference type="Pfam" id="PF19919"/>
    </source>
</evidence>
<evidence type="ECO:0000256" key="1">
    <source>
        <dbReference type="SAM" id="Coils"/>
    </source>
</evidence>
<evidence type="ECO:0000313" key="5">
    <source>
        <dbReference type="Proteomes" id="UP000261174"/>
    </source>
</evidence>
<keyword evidence="2" id="KW-0472">Membrane</keyword>
<gene>
    <name evidence="4" type="ORF">DXN04_32710</name>
</gene>
<keyword evidence="2" id="KW-1133">Transmembrane helix</keyword>
<dbReference type="EMBL" id="QTJV01000020">
    <property type="protein sequence ID" value="RFM30703.1"/>
    <property type="molecule type" value="Genomic_DNA"/>
</dbReference>
<dbReference type="RefSeq" id="WP_116857636.1">
    <property type="nucleotide sequence ID" value="NZ_QTJV01000020.1"/>
</dbReference>
<dbReference type="Pfam" id="PF19919">
    <property type="entry name" value="bpX3"/>
    <property type="match status" value="1"/>
</dbReference>
<sequence>MILQLTYDPSVCHPVLGAYIRGNTPAEWFAEIQRWNVPPGSLTCMLLPESKSSMAPTGMMVVFHPKHIPPAATIAHPYTIIGKKLLIPVHAKLLPALSSSEMADLLVWEWQVMHPHAGFFGFTAADLVSLSDLLEVPDAIEHSWDMAHPGMPAMAPLRMINVRRKEDEAPVIDILKSGVESKPLHEIPMEEPPLKGWKKIKAAILKAFMKLMGRQGNNERNSVYQWMQQQLENLQEKRDKELQRLLDMFDEDLREALQYAIPLGSQHASRGVAPPSSSLSKRNTHFSLGGLAGGGGPVDAWDVDRYYEQLHKKYMAAALQAIENKDFKQAAYIYAHLLQDYYLAAKALVQGGFFREAAALYRDYLNRPLPAAECLVQGGLLLEAIEIYKELDMYEMVGDLYIKLEQADLAHNYYRKSVQAAQQRNDLIKAAVLLEEKLHAPDEALRLLYRGWNSYNRAADHLDLYFDVVSRHTPEQLPLHIRKVYQKSAPEQLPLFLQVMLLVHNKHSSPAVKQAATDLSMHIISDQVKQGNTQHLLLLKQFLPEDKQLPADLFRYKSTVATQSKKLMNGRRINLPTGITWAGMMRHNLQLFIIGINVHSFYLLRISSEFEIEQYVWPMPLIPMFEYIVSGFPETNRLMIYLNPENDLEDQPKILPANTHFKYGMSVSFPNFLQQHVVGFVAKIAGAVTQIALNEGILGIWHYTGDGELDRQYICTLEGNSIYCADKPLPTPVYQRNECYYFLLETTLYCVDDSGITTYLHPAPPIYLLTAVPMVSTIMFGLTNMGLVSIQINKQQMSIVDAPVPVSHRVVSMAWIPGGHVVAVGDQLASIFKVDGALLKLEHEIRLEEEPEAVIEGSVRGEFILLGKSKMLTVMDVNKL</sequence>
<protein>
    <recommendedName>
        <fullName evidence="3">MoxR-vWA-beta-propeller ternary system domain-containing protein</fullName>
    </recommendedName>
</protein>
<accession>A0A3E1NS05</accession>
<evidence type="ECO:0000313" key="4">
    <source>
        <dbReference type="EMBL" id="RFM30703.1"/>
    </source>
</evidence>
<keyword evidence="1" id="KW-0175">Coiled coil</keyword>
<keyword evidence="5" id="KW-1185">Reference proteome</keyword>
<feature type="coiled-coil region" evidence="1">
    <location>
        <begin position="224"/>
        <end position="251"/>
    </location>
</feature>
<keyword evidence="2" id="KW-0812">Transmembrane</keyword>
<dbReference type="InterPro" id="IPR011990">
    <property type="entry name" value="TPR-like_helical_dom_sf"/>
</dbReference>
<proteinExistence type="predicted"/>
<feature type="transmembrane region" description="Helical" evidence="2">
    <location>
        <begin position="766"/>
        <end position="788"/>
    </location>
</feature>